<dbReference type="GO" id="GO:0005634">
    <property type="term" value="C:nucleus"/>
    <property type="evidence" value="ECO:0007669"/>
    <property type="project" value="UniProtKB-SubCell"/>
</dbReference>
<sequence length="607" mass="67314">MATSSAALSLRDSFGDRKPPDISRKITACVACRKQKIKCHLNGNPPCSRCKSRGLPCTVNKSLQMLLESDAGWKEEMEERLRKLEDALTLNTNHRDNLAISTSAPYRTSPAPDSPIELSNSVATLTTQASENTSDVTLNLSCSLGSFPGSSIISLTFTEQGTQSKNKPDLVSSGLVSLEAAEAYFTVYQKSMEPCTPQILLENDCLANVRARSSLLTAALCTAGSLGADSASHKRCYDAFLQEVSSRLFSRHHSIDDVRAVCIGALWLNKVSSMLIGMAVRMANDLSLHRCITKMPHSKSECYERTRLYFLVYICDHQCFLIYGKPPMTREFHSLKSPKSFLQSPHCIPADEKLISQVELWSISSRVFDIFGADVEASITPERVAELESLSRSFDLCRSALPDSMPMDDHSDVFARQLFDLQIHCAKLSLFSHSFRGSSQRHARSPLKFDGKERFERSALESALSIVRSIACETELQQRLEWLPSYFGTMIAFASISLMKASEKEQTMCYLDKNEVSSALSCLVEVFNTCSARVQPEHPLRSVARSLRIAMNSFCQSGVNHVDPLANGMLAFDDIGNSWGMDYLGDYNNLLSLPNDVDAGFMDLQNL</sequence>
<dbReference type="EMBL" id="KQ947418">
    <property type="protein sequence ID" value="KUJ15173.1"/>
    <property type="molecule type" value="Genomic_DNA"/>
</dbReference>
<dbReference type="SMART" id="SM00906">
    <property type="entry name" value="Fungal_trans"/>
    <property type="match status" value="1"/>
</dbReference>
<dbReference type="PANTHER" id="PTHR31845:SF17">
    <property type="entry name" value="ZN(II)2CYS6 TRANSCRIPTION FACTOR (EUROFUNG)"/>
    <property type="match status" value="1"/>
</dbReference>
<keyword evidence="5" id="KW-0804">Transcription</keyword>
<keyword evidence="6" id="KW-0539">Nucleus</keyword>
<evidence type="ECO:0000256" key="6">
    <source>
        <dbReference type="ARBA" id="ARBA00023242"/>
    </source>
</evidence>
<dbReference type="KEGG" id="psco:LY89DRAFT_105896"/>
<proteinExistence type="predicted"/>
<dbReference type="GO" id="GO:0000981">
    <property type="term" value="F:DNA-binding transcription factor activity, RNA polymerase II-specific"/>
    <property type="evidence" value="ECO:0007669"/>
    <property type="project" value="InterPro"/>
</dbReference>
<evidence type="ECO:0000256" key="4">
    <source>
        <dbReference type="ARBA" id="ARBA00023125"/>
    </source>
</evidence>
<evidence type="ECO:0000256" key="2">
    <source>
        <dbReference type="ARBA" id="ARBA00022723"/>
    </source>
</evidence>
<organism evidence="8 9">
    <name type="scientific">Mollisia scopiformis</name>
    <name type="common">Conifer needle endophyte fungus</name>
    <name type="synonym">Phialocephala scopiformis</name>
    <dbReference type="NCBI Taxonomy" id="149040"/>
    <lineage>
        <taxon>Eukaryota</taxon>
        <taxon>Fungi</taxon>
        <taxon>Dikarya</taxon>
        <taxon>Ascomycota</taxon>
        <taxon>Pezizomycotina</taxon>
        <taxon>Leotiomycetes</taxon>
        <taxon>Helotiales</taxon>
        <taxon>Mollisiaceae</taxon>
        <taxon>Mollisia</taxon>
    </lineage>
</organism>
<evidence type="ECO:0000256" key="5">
    <source>
        <dbReference type="ARBA" id="ARBA00023163"/>
    </source>
</evidence>
<keyword evidence="2" id="KW-0479">Metal-binding</keyword>
<dbReference type="SMART" id="SM00066">
    <property type="entry name" value="GAL4"/>
    <property type="match status" value="1"/>
</dbReference>
<dbReference type="PROSITE" id="PS00463">
    <property type="entry name" value="ZN2_CY6_FUNGAL_1"/>
    <property type="match status" value="1"/>
</dbReference>
<dbReference type="InterPro" id="IPR001138">
    <property type="entry name" value="Zn2Cys6_DnaBD"/>
</dbReference>
<evidence type="ECO:0000313" key="8">
    <source>
        <dbReference type="EMBL" id="KUJ15173.1"/>
    </source>
</evidence>
<dbReference type="Gene3D" id="4.10.240.10">
    <property type="entry name" value="Zn(2)-C6 fungal-type DNA-binding domain"/>
    <property type="match status" value="1"/>
</dbReference>
<dbReference type="PANTHER" id="PTHR31845">
    <property type="entry name" value="FINGER DOMAIN PROTEIN, PUTATIVE-RELATED"/>
    <property type="match status" value="1"/>
</dbReference>
<evidence type="ECO:0000259" key="7">
    <source>
        <dbReference type="PROSITE" id="PS50048"/>
    </source>
</evidence>
<comment type="subcellular location">
    <subcellularLocation>
        <location evidence="1">Nucleus</location>
    </subcellularLocation>
</comment>
<dbReference type="InParanoid" id="A0A194X4R7"/>
<keyword evidence="3" id="KW-0805">Transcription regulation</keyword>
<accession>A0A194X4R7</accession>
<name>A0A194X4R7_MOLSC</name>
<dbReference type="RefSeq" id="XP_018069528.1">
    <property type="nucleotide sequence ID" value="XM_018205038.1"/>
</dbReference>
<dbReference type="SUPFAM" id="SSF57701">
    <property type="entry name" value="Zn2/Cys6 DNA-binding domain"/>
    <property type="match status" value="1"/>
</dbReference>
<evidence type="ECO:0000313" key="9">
    <source>
        <dbReference type="Proteomes" id="UP000070700"/>
    </source>
</evidence>
<keyword evidence="9" id="KW-1185">Reference proteome</keyword>
<dbReference type="CDD" id="cd00067">
    <property type="entry name" value="GAL4"/>
    <property type="match status" value="1"/>
</dbReference>
<dbReference type="OrthoDB" id="4060227at2759"/>
<dbReference type="CDD" id="cd12148">
    <property type="entry name" value="fungal_TF_MHR"/>
    <property type="match status" value="1"/>
</dbReference>
<dbReference type="InterPro" id="IPR051089">
    <property type="entry name" value="prtT"/>
</dbReference>
<feature type="domain" description="Zn(2)-C6 fungal-type" evidence="7">
    <location>
        <begin position="28"/>
        <end position="59"/>
    </location>
</feature>
<keyword evidence="4" id="KW-0238">DNA-binding</keyword>
<dbReference type="InterPro" id="IPR036864">
    <property type="entry name" value="Zn2-C6_fun-type_DNA-bd_sf"/>
</dbReference>
<protein>
    <recommendedName>
        <fullName evidence="7">Zn(2)-C6 fungal-type domain-containing protein</fullName>
    </recommendedName>
</protein>
<dbReference type="InterPro" id="IPR007219">
    <property type="entry name" value="XnlR_reg_dom"/>
</dbReference>
<dbReference type="Pfam" id="PF04082">
    <property type="entry name" value="Fungal_trans"/>
    <property type="match status" value="1"/>
</dbReference>
<evidence type="ECO:0000256" key="1">
    <source>
        <dbReference type="ARBA" id="ARBA00004123"/>
    </source>
</evidence>
<dbReference type="Pfam" id="PF00172">
    <property type="entry name" value="Zn_clus"/>
    <property type="match status" value="1"/>
</dbReference>
<dbReference type="GeneID" id="28814764"/>
<gene>
    <name evidence="8" type="ORF">LY89DRAFT_105896</name>
</gene>
<dbReference type="Proteomes" id="UP000070700">
    <property type="component" value="Unassembled WGS sequence"/>
</dbReference>
<dbReference type="GO" id="GO:0008270">
    <property type="term" value="F:zinc ion binding"/>
    <property type="evidence" value="ECO:0007669"/>
    <property type="project" value="InterPro"/>
</dbReference>
<dbReference type="AlphaFoldDB" id="A0A194X4R7"/>
<evidence type="ECO:0000256" key="3">
    <source>
        <dbReference type="ARBA" id="ARBA00023015"/>
    </source>
</evidence>
<dbReference type="PROSITE" id="PS50048">
    <property type="entry name" value="ZN2_CY6_FUNGAL_2"/>
    <property type="match status" value="1"/>
</dbReference>
<dbReference type="GO" id="GO:0006351">
    <property type="term" value="P:DNA-templated transcription"/>
    <property type="evidence" value="ECO:0007669"/>
    <property type="project" value="InterPro"/>
</dbReference>
<dbReference type="GO" id="GO:0000976">
    <property type="term" value="F:transcription cis-regulatory region binding"/>
    <property type="evidence" value="ECO:0007669"/>
    <property type="project" value="TreeGrafter"/>
</dbReference>
<reference evidence="8 9" key="1">
    <citation type="submission" date="2015-10" db="EMBL/GenBank/DDBJ databases">
        <title>Full genome of DAOMC 229536 Phialocephala scopiformis, a fungal endophyte of spruce producing the potent anti-insectan compound rugulosin.</title>
        <authorList>
            <consortium name="DOE Joint Genome Institute"/>
            <person name="Walker A.K."/>
            <person name="Frasz S.L."/>
            <person name="Seifert K.A."/>
            <person name="Miller J.D."/>
            <person name="Mondo S.J."/>
            <person name="Labutti K."/>
            <person name="Lipzen A."/>
            <person name="Dockter R."/>
            <person name="Kennedy M."/>
            <person name="Grigoriev I.V."/>
            <person name="Spatafora J.W."/>
        </authorList>
    </citation>
    <scope>NUCLEOTIDE SEQUENCE [LARGE SCALE GENOMIC DNA]</scope>
    <source>
        <strain evidence="8 9">CBS 120377</strain>
    </source>
</reference>